<name>A0A1Y3B7G0_EURMA</name>
<proteinExistence type="predicted"/>
<dbReference type="EMBL" id="MUJZ01039960">
    <property type="protein sequence ID" value="OTF75878.1"/>
    <property type="molecule type" value="Genomic_DNA"/>
</dbReference>
<feature type="non-terminal residue" evidence="1">
    <location>
        <position position="96"/>
    </location>
</feature>
<evidence type="ECO:0000313" key="2">
    <source>
        <dbReference type="Proteomes" id="UP000194236"/>
    </source>
</evidence>
<evidence type="ECO:0008006" key="3">
    <source>
        <dbReference type="Google" id="ProtNLM"/>
    </source>
</evidence>
<comment type="caution">
    <text evidence="1">The sequence shown here is derived from an EMBL/GenBank/DDBJ whole genome shotgun (WGS) entry which is preliminary data.</text>
</comment>
<accession>A0A1Y3B7G0</accession>
<evidence type="ECO:0000313" key="1">
    <source>
        <dbReference type="EMBL" id="OTF75878.1"/>
    </source>
</evidence>
<sequence>MVCVKTLAGYDGTNDLNILAIGMTRMNMLLVTKDYYVYLIKRESMNVAINTLYLREKPMPLSDKYPKLYNSKEWKDIQNYTYNSMTLIDSYSDWLC</sequence>
<organism evidence="1 2">
    <name type="scientific">Euroglyphus maynei</name>
    <name type="common">Mayne's house dust mite</name>
    <dbReference type="NCBI Taxonomy" id="6958"/>
    <lineage>
        <taxon>Eukaryota</taxon>
        <taxon>Metazoa</taxon>
        <taxon>Ecdysozoa</taxon>
        <taxon>Arthropoda</taxon>
        <taxon>Chelicerata</taxon>
        <taxon>Arachnida</taxon>
        <taxon>Acari</taxon>
        <taxon>Acariformes</taxon>
        <taxon>Sarcoptiformes</taxon>
        <taxon>Astigmata</taxon>
        <taxon>Psoroptidia</taxon>
        <taxon>Analgoidea</taxon>
        <taxon>Pyroglyphidae</taxon>
        <taxon>Pyroglyphinae</taxon>
        <taxon>Euroglyphus</taxon>
    </lineage>
</organism>
<dbReference type="Proteomes" id="UP000194236">
    <property type="component" value="Unassembled WGS sequence"/>
</dbReference>
<keyword evidence="2" id="KW-1185">Reference proteome</keyword>
<dbReference type="OrthoDB" id="6508362at2759"/>
<protein>
    <recommendedName>
        <fullName evidence="3">Sema domain-containing protein</fullName>
    </recommendedName>
</protein>
<reference evidence="1 2" key="1">
    <citation type="submission" date="2017-03" db="EMBL/GenBank/DDBJ databases">
        <title>Genome Survey of Euroglyphus maynei.</title>
        <authorList>
            <person name="Arlian L.G."/>
            <person name="Morgan M.S."/>
            <person name="Rider S.D."/>
        </authorList>
    </citation>
    <scope>NUCLEOTIDE SEQUENCE [LARGE SCALE GENOMIC DNA]</scope>
    <source>
        <strain evidence="1">Arlian Lab</strain>
        <tissue evidence="1">Whole body</tissue>
    </source>
</reference>
<dbReference type="AlphaFoldDB" id="A0A1Y3B7G0"/>
<gene>
    <name evidence="1" type="ORF">BLA29_003848</name>
</gene>